<gene>
    <name evidence="2" type="ORF">VFH_I484240</name>
</gene>
<dbReference type="InterPro" id="IPR010036">
    <property type="entry name" value="MDP_1_eu_arc"/>
</dbReference>
<dbReference type="SFLD" id="SFLDS00003">
    <property type="entry name" value="Haloacid_Dehalogenase"/>
    <property type="match status" value="1"/>
</dbReference>
<accession>A0AAV0Z0W7</accession>
<dbReference type="PANTHER" id="PTHR17901">
    <property type="entry name" value="MAGNESIUM-DEPENDENT PHOSPHATASE 1 MDP1"/>
    <property type="match status" value="1"/>
</dbReference>
<dbReference type="InterPro" id="IPR036412">
    <property type="entry name" value="HAD-like_sf"/>
</dbReference>
<sequence>MGESPEKMKNEAVKIIETFQVLPKLVVFDLDYTLWPFYCECRSKRESPSLYPHAMGILLALKHKGIDIAVASRSPTADIAKAFLNKLGITSFFVAQEIYSSWSHKTDHFQRIHSTTGISFQDMLFFDDENRNIQAVSKMGVTSILVDNGVNLGALSQGLAQFSRNWNTSQKNKQKWLSNYSKKPDSSNPAPSNSTSNLQHNMQHKLLCKFSIEANFTLSTLVRVQEQSSNNRCSVWVLMQAITYADLIFMGLKNMDFFLKVVNQYW</sequence>
<feature type="compositionally biased region" description="Low complexity" evidence="1">
    <location>
        <begin position="186"/>
        <end position="197"/>
    </location>
</feature>
<dbReference type="PANTHER" id="PTHR17901:SF14">
    <property type="entry name" value="MAGNESIUM-DEPENDENT PHOSPHATASE 1"/>
    <property type="match status" value="1"/>
</dbReference>
<evidence type="ECO:0000256" key="1">
    <source>
        <dbReference type="SAM" id="MobiDB-lite"/>
    </source>
</evidence>
<dbReference type="SFLD" id="SFLDG01129">
    <property type="entry name" value="C1.5:_HAD__Beta-PGM__Phosphata"/>
    <property type="match status" value="1"/>
</dbReference>
<dbReference type="Proteomes" id="UP001157006">
    <property type="component" value="Chromosome 1L"/>
</dbReference>
<dbReference type="InterPro" id="IPR023214">
    <property type="entry name" value="HAD_sf"/>
</dbReference>
<name>A0AAV0Z0W7_VICFA</name>
<dbReference type="InterPro" id="IPR010033">
    <property type="entry name" value="HAD_SF_ppase_IIIC"/>
</dbReference>
<dbReference type="SUPFAM" id="SSF56784">
    <property type="entry name" value="HAD-like"/>
    <property type="match status" value="1"/>
</dbReference>
<dbReference type="SFLD" id="SFLDG01131">
    <property type="entry name" value="C1.5.2:_MDP_Like"/>
    <property type="match status" value="1"/>
</dbReference>
<feature type="region of interest" description="Disordered" evidence="1">
    <location>
        <begin position="178"/>
        <end position="198"/>
    </location>
</feature>
<keyword evidence="3" id="KW-1185">Reference proteome</keyword>
<reference evidence="2 3" key="1">
    <citation type="submission" date="2023-01" db="EMBL/GenBank/DDBJ databases">
        <authorList>
            <person name="Kreplak J."/>
        </authorList>
    </citation>
    <scope>NUCLEOTIDE SEQUENCE [LARGE SCALE GENOMIC DNA]</scope>
</reference>
<dbReference type="NCBIfam" id="TIGR01681">
    <property type="entry name" value="HAD-SF-IIIC"/>
    <property type="match status" value="1"/>
</dbReference>
<dbReference type="EMBL" id="OX451736">
    <property type="protein sequence ID" value="CAI8591367.1"/>
    <property type="molecule type" value="Genomic_DNA"/>
</dbReference>
<dbReference type="GO" id="GO:0003993">
    <property type="term" value="F:acid phosphatase activity"/>
    <property type="evidence" value="ECO:0007669"/>
    <property type="project" value="TreeGrafter"/>
</dbReference>
<protein>
    <recommendedName>
        <fullName evidence="4">Magnesium-dependent phosphatase 1</fullName>
    </recommendedName>
</protein>
<evidence type="ECO:0000313" key="2">
    <source>
        <dbReference type="EMBL" id="CAI8591367.1"/>
    </source>
</evidence>
<organism evidence="2 3">
    <name type="scientific">Vicia faba</name>
    <name type="common">Broad bean</name>
    <name type="synonym">Faba vulgaris</name>
    <dbReference type="NCBI Taxonomy" id="3906"/>
    <lineage>
        <taxon>Eukaryota</taxon>
        <taxon>Viridiplantae</taxon>
        <taxon>Streptophyta</taxon>
        <taxon>Embryophyta</taxon>
        <taxon>Tracheophyta</taxon>
        <taxon>Spermatophyta</taxon>
        <taxon>Magnoliopsida</taxon>
        <taxon>eudicotyledons</taxon>
        <taxon>Gunneridae</taxon>
        <taxon>Pentapetalae</taxon>
        <taxon>rosids</taxon>
        <taxon>fabids</taxon>
        <taxon>Fabales</taxon>
        <taxon>Fabaceae</taxon>
        <taxon>Papilionoideae</taxon>
        <taxon>50 kb inversion clade</taxon>
        <taxon>NPAAA clade</taxon>
        <taxon>Hologalegina</taxon>
        <taxon>IRL clade</taxon>
        <taxon>Fabeae</taxon>
        <taxon>Vicia</taxon>
    </lineage>
</organism>
<dbReference type="AlphaFoldDB" id="A0AAV0Z0W7"/>
<dbReference type="InterPro" id="IPR035679">
    <property type="entry name" value="MDP-1_euk"/>
</dbReference>
<proteinExistence type="predicted"/>
<dbReference type="Pfam" id="PF12689">
    <property type="entry name" value="Acid_PPase"/>
    <property type="match status" value="2"/>
</dbReference>
<evidence type="ECO:0000313" key="3">
    <source>
        <dbReference type="Proteomes" id="UP001157006"/>
    </source>
</evidence>
<evidence type="ECO:0008006" key="4">
    <source>
        <dbReference type="Google" id="ProtNLM"/>
    </source>
</evidence>
<dbReference type="FunFam" id="3.40.50.1000:FF:000120">
    <property type="entry name" value="Magnesium-dependent phosphatase 1"/>
    <property type="match status" value="1"/>
</dbReference>
<dbReference type="Gene3D" id="3.40.50.1000">
    <property type="entry name" value="HAD superfamily/HAD-like"/>
    <property type="match status" value="1"/>
</dbReference>
<dbReference type="CDD" id="cd07501">
    <property type="entry name" value="HAD_MDP-1_like"/>
    <property type="match status" value="1"/>
</dbReference>